<dbReference type="HOGENOM" id="CLU_147865_1_0_4"/>
<reference evidence="1 2" key="1">
    <citation type="journal article" date="2011" name="J. Bacteriol.">
        <title>Complete genome sequence of Burkholderia rhizoxinica, an endosymbiont of Rhizopus microsporus.</title>
        <authorList>
            <person name="Lackner G."/>
            <person name="Moebius N."/>
            <person name="Partida-Martinez L."/>
            <person name="Hertweck C."/>
        </authorList>
    </citation>
    <scope>NUCLEOTIDE SEQUENCE [LARGE SCALE GENOMIC DNA]</scope>
    <source>
        <strain evidence="2">DSM 19002 / CIP 109453 / HKI 454</strain>
    </source>
</reference>
<accession>E5AMJ0</accession>
<dbReference type="Pfam" id="PF12091">
    <property type="entry name" value="DUF3567"/>
    <property type="match status" value="1"/>
</dbReference>
<evidence type="ECO:0008006" key="3">
    <source>
        <dbReference type="Google" id="ProtNLM"/>
    </source>
</evidence>
<organism evidence="1 2">
    <name type="scientific">Mycetohabitans rhizoxinica (strain DSM 19002 / CIP 109453 / HKI 454)</name>
    <name type="common">Paraburkholderia rhizoxinica</name>
    <dbReference type="NCBI Taxonomy" id="882378"/>
    <lineage>
        <taxon>Bacteria</taxon>
        <taxon>Pseudomonadati</taxon>
        <taxon>Pseudomonadota</taxon>
        <taxon>Betaproteobacteria</taxon>
        <taxon>Burkholderiales</taxon>
        <taxon>Burkholderiaceae</taxon>
        <taxon>Mycetohabitans</taxon>
    </lineage>
</organism>
<dbReference type="AlphaFoldDB" id="E5AMJ0"/>
<dbReference type="eggNOG" id="ENOG50331FT">
    <property type="taxonomic scope" value="Bacteria"/>
</dbReference>
<sequence>MRSVAMQMIYNSPNYCVVEFAPQAEHGTMLSGGFEIVDKNAQREIFIDGSMAARFREHVQRLIQEQPSLEEVDEFLGQFDSLMNQPVVLH</sequence>
<name>E5AMJ0_MYCRK</name>
<evidence type="ECO:0000313" key="2">
    <source>
        <dbReference type="Proteomes" id="UP000007437"/>
    </source>
</evidence>
<dbReference type="EMBL" id="FR687359">
    <property type="protein sequence ID" value="CBW76222.1"/>
    <property type="molecule type" value="Genomic_DNA"/>
</dbReference>
<dbReference type="KEGG" id="brh:RBRH_02238"/>
<proteinExistence type="predicted"/>
<dbReference type="STRING" id="882378.RBRH_02238"/>
<dbReference type="InterPro" id="IPR021951">
    <property type="entry name" value="DUF3567"/>
</dbReference>
<protein>
    <recommendedName>
        <fullName evidence="3">DUF3567 domain-containing protein</fullName>
    </recommendedName>
</protein>
<dbReference type="Proteomes" id="UP000007437">
    <property type="component" value="Chromosome"/>
</dbReference>
<gene>
    <name evidence="1" type="ordered locus">RBRH_02238</name>
</gene>
<evidence type="ECO:0000313" key="1">
    <source>
        <dbReference type="EMBL" id="CBW76222.1"/>
    </source>
</evidence>